<organism evidence="3 4">
    <name type="scientific">Trichoderma simmonsii</name>
    <dbReference type="NCBI Taxonomy" id="1491479"/>
    <lineage>
        <taxon>Eukaryota</taxon>
        <taxon>Fungi</taxon>
        <taxon>Dikarya</taxon>
        <taxon>Ascomycota</taxon>
        <taxon>Pezizomycotina</taxon>
        <taxon>Sordariomycetes</taxon>
        <taxon>Hypocreomycetidae</taxon>
        <taxon>Hypocreales</taxon>
        <taxon>Hypocreaceae</taxon>
        <taxon>Trichoderma</taxon>
    </lineage>
</organism>
<evidence type="ECO:0000313" key="3">
    <source>
        <dbReference type="EMBL" id="QYT04531.1"/>
    </source>
</evidence>
<evidence type="ECO:0000313" key="4">
    <source>
        <dbReference type="Proteomes" id="UP000826661"/>
    </source>
</evidence>
<sequence>MRLLNTKTLQIEQFTNHGGYNTLLKKGSDLTAKRATPRYAILSHTWGEGEITFQDMQAKDRSAAMKKRGWKKLEDSCRRAARDGFQYIWDDTCCIDKTNSSELAEAINSMFQWYKESALCYAFLEDCQGPLPYRTGSSSSAVPRWYTRGWTLQELIAPKVVYFYSKSWQFLGTKDDHLAELSRVTGIDTYALGGGDLSRISVARRMSWVANRQTTVAEDMAYSLLGIFNLTMPMLYGEGPKAFIRLQKEIMKGTDDQSLFVWTEEGLKGQYRTAQEGGGLFALSPAFFKGAGSVTGLSRPRVGKIHTAEAMQAIKLDLLMCQDVSYRSGDVYFAVLDCLVGRTPGVMAGIRLKRVSDEEYLRVDADQIFEFARLARNGTVDIEGFDPLKEQSELAELRTRTKHKGWKLKSVRLSPPAPRATQATASSISPGFWLLPPSGASPSDIQIMAAYPRNFWDNDGLIMQPPTAPSTSHKTGALQFRIGRLQVLLIFGQVQTPKGMKPWCVMEQYAGNVVLEQWYNQFEVAVEPGVFYGSNHRDVKPPRGWMSMKMREAKVSGNRDMCLMQLCA</sequence>
<evidence type="ECO:0000259" key="1">
    <source>
        <dbReference type="Pfam" id="PF06985"/>
    </source>
</evidence>
<feature type="domain" description="Heterokaryon incompatibility" evidence="1">
    <location>
        <begin position="39"/>
        <end position="125"/>
    </location>
</feature>
<keyword evidence="4" id="KW-1185">Reference proteome</keyword>
<protein>
    <submittedName>
        <fullName evidence="3">HET domain-containing protein</fullName>
    </submittedName>
</protein>
<feature type="domain" description="DUF8212" evidence="2">
    <location>
        <begin position="241"/>
        <end position="264"/>
    </location>
</feature>
<dbReference type="EMBL" id="CP075869">
    <property type="protein sequence ID" value="QYT04531.1"/>
    <property type="molecule type" value="Genomic_DNA"/>
</dbReference>
<dbReference type="PANTHER" id="PTHR10622">
    <property type="entry name" value="HET DOMAIN-CONTAINING PROTEIN"/>
    <property type="match status" value="1"/>
</dbReference>
<dbReference type="Pfam" id="PF06985">
    <property type="entry name" value="HET"/>
    <property type="match status" value="1"/>
</dbReference>
<dbReference type="Pfam" id="PF26640">
    <property type="entry name" value="DUF8212"/>
    <property type="match status" value="1"/>
</dbReference>
<dbReference type="PANTHER" id="PTHR10622:SF10">
    <property type="entry name" value="HET DOMAIN-CONTAINING PROTEIN"/>
    <property type="match status" value="1"/>
</dbReference>
<reference evidence="3 4" key="1">
    <citation type="journal article" date="2021" name="BMC Genomics">
        <title>Telomere-to-telomere genome assembly of asparaginase-producing Trichoderma simmonsii.</title>
        <authorList>
            <person name="Chung D."/>
            <person name="Kwon Y.M."/>
            <person name="Yang Y."/>
        </authorList>
    </citation>
    <scope>NUCLEOTIDE SEQUENCE [LARGE SCALE GENOMIC DNA]</scope>
    <source>
        <strain evidence="3 4">GH-Sj1</strain>
    </source>
</reference>
<dbReference type="InterPro" id="IPR010730">
    <property type="entry name" value="HET"/>
</dbReference>
<accession>A0A8G0LRS9</accession>
<dbReference type="AlphaFoldDB" id="A0A8G0LRS9"/>
<name>A0A8G0LRS9_9HYPO</name>
<gene>
    <name evidence="3" type="ORF">H0G86_011433</name>
</gene>
<evidence type="ECO:0000259" key="2">
    <source>
        <dbReference type="Pfam" id="PF26640"/>
    </source>
</evidence>
<dbReference type="Proteomes" id="UP000826661">
    <property type="component" value="Chromosome VI"/>
</dbReference>
<dbReference type="InterPro" id="IPR058525">
    <property type="entry name" value="DUF8212"/>
</dbReference>
<proteinExistence type="predicted"/>